<gene>
    <name evidence="2" type="ORF">EJB05_34755</name>
</gene>
<dbReference type="EMBL" id="RWGY01000029">
    <property type="protein sequence ID" value="TVU18646.1"/>
    <property type="molecule type" value="Genomic_DNA"/>
</dbReference>
<proteinExistence type="predicted"/>
<evidence type="ECO:0008006" key="4">
    <source>
        <dbReference type="Google" id="ProtNLM"/>
    </source>
</evidence>
<comment type="caution">
    <text evidence="2">The sequence shown here is derived from an EMBL/GenBank/DDBJ whole genome shotgun (WGS) entry which is preliminary data.</text>
</comment>
<organism evidence="2 3">
    <name type="scientific">Eragrostis curvula</name>
    <name type="common">weeping love grass</name>
    <dbReference type="NCBI Taxonomy" id="38414"/>
    <lineage>
        <taxon>Eukaryota</taxon>
        <taxon>Viridiplantae</taxon>
        <taxon>Streptophyta</taxon>
        <taxon>Embryophyta</taxon>
        <taxon>Tracheophyta</taxon>
        <taxon>Spermatophyta</taxon>
        <taxon>Magnoliopsida</taxon>
        <taxon>Liliopsida</taxon>
        <taxon>Poales</taxon>
        <taxon>Poaceae</taxon>
        <taxon>PACMAD clade</taxon>
        <taxon>Chloridoideae</taxon>
        <taxon>Eragrostideae</taxon>
        <taxon>Eragrostidinae</taxon>
        <taxon>Eragrostis</taxon>
    </lineage>
</organism>
<dbReference type="Proteomes" id="UP000324897">
    <property type="component" value="Chromosome 7"/>
</dbReference>
<feature type="compositionally biased region" description="Basic and acidic residues" evidence="1">
    <location>
        <begin position="16"/>
        <end position="28"/>
    </location>
</feature>
<name>A0A5J9U4Z4_9POAL</name>
<feature type="region of interest" description="Disordered" evidence="1">
    <location>
        <begin position="1"/>
        <end position="49"/>
    </location>
</feature>
<evidence type="ECO:0000313" key="2">
    <source>
        <dbReference type="EMBL" id="TVU18646.1"/>
    </source>
</evidence>
<dbReference type="AlphaFoldDB" id="A0A5J9U4Z4"/>
<dbReference type="Gramene" id="TVU18646">
    <property type="protein sequence ID" value="TVU18646"/>
    <property type="gene ID" value="EJB05_34755"/>
</dbReference>
<keyword evidence="3" id="KW-1185">Reference proteome</keyword>
<feature type="compositionally biased region" description="Basic and acidic residues" evidence="1">
    <location>
        <begin position="37"/>
        <end position="49"/>
    </location>
</feature>
<reference evidence="2 3" key="1">
    <citation type="journal article" date="2019" name="Sci. Rep.">
        <title>A high-quality genome of Eragrostis curvula grass provides insights into Poaceae evolution and supports new strategies to enhance forage quality.</title>
        <authorList>
            <person name="Carballo J."/>
            <person name="Santos B.A.C.M."/>
            <person name="Zappacosta D."/>
            <person name="Garbus I."/>
            <person name="Selva J.P."/>
            <person name="Gallo C.A."/>
            <person name="Diaz A."/>
            <person name="Albertini E."/>
            <person name="Caccamo M."/>
            <person name="Echenique V."/>
        </authorList>
    </citation>
    <scope>NUCLEOTIDE SEQUENCE [LARGE SCALE GENOMIC DNA]</scope>
    <source>
        <strain evidence="3">cv. Victoria</strain>
        <tissue evidence="2">Leaf</tissue>
    </source>
</reference>
<evidence type="ECO:0000313" key="3">
    <source>
        <dbReference type="Proteomes" id="UP000324897"/>
    </source>
</evidence>
<protein>
    <recommendedName>
        <fullName evidence="4">Ubiquitin-like protease family profile domain-containing protein</fullName>
    </recommendedName>
</protein>
<evidence type="ECO:0000256" key="1">
    <source>
        <dbReference type="SAM" id="MobiDB-lite"/>
    </source>
</evidence>
<sequence length="197" mass="22708">MTSNVSPSQKFKRVEKKMALEKKPEDNVQKNNNASKHNHDSGDKVKEAKSVAENITDVASHWTKPNSKYKPGKPLMTEEELSTTGPACIALHKFYMQTITEEKNIITCYFTRKHLFSEDADKQCHQQPSGEMCAFYCCYHMMLMSQEVKKDKPEDIKVPTTNLPEKELHRIRERFAEFIMNEIINVNGEFHLPANSV</sequence>
<accession>A0A5J9U4Z4</accession>